<feature type="transmembrane region" description="Helical" evidence="1">
    <location>
        <begin position="7"/>
        <end position="29"/>
    </location>
</feature>
<evidence type="ECO:0000259" key="2">
    <source>
        <dbReference type="Pfam" id="PF00561"/>
    </source>
</evidence>
<dbReference type="Pfam" id="PF00561">
    <property type="entry name" value="Abhydrolase_1"/>
    <property type="match status" value="1"/>
</dbReference>
<dbReference type="PANTHER" id="PTHR43358:SF4">
    <property type="entry name" value="ALPHA_BETA HYDROLASE FOLD-1 DOMAIN-CONTAINING PROTEIN"/>
    <property type="match status" value="1"/>
</dbReference>
<dbReference type="SUPFAM" id="SSF53474">
    <property type="entry name" value="alpha/beta-Hydrolases"/>
    <property type="match status" value="1"/>
</dbReference>
<gene>
    <name evidence="3" type="ORF">CVV64_19990</name>
</gene>
<keyword evidence="1" id="KW-0812">Transmembrane</keyword>
<protein>
    <recommendedName>
        <fullName evidence="2">AB hydrolase-1 domain-containing protein</fullName>
    </recommendedName>
</protein>
<reference evidence="3 4" key="1">
    <citation type="journal article" date="2017" name="ISME J.">
        <title>Potential for microbial H2 and metal transformations associated with novel bacteria and archaea in deep terrestrial subsurface sediments.</title>
        <authorList>
            <person name="Hernsdorf A.W."/>
            <person name="Amano Y."/>
            <person name="Miyakawa K."/>
            <person name="Ise K."/>
            <person name="Suzuki Y."/>
            <person name="Anantharaman K."/>
            <person name="Probst A."/>
            <person name="Burstein D."/>
            <person name="Thomas B.C."/>
            <person name="Banfield J.F."/>
        </authorList>
    </citation>
    <scope>NUCLEOTIDE SEQUENCE [LARGE SCALE GENOMIC DNA]</scope>
    <source>
        <strain evidence="3">HGW-Wallbacteria-1</strain>
    </source>
</reference>
<dbReference type="PANTHER" id="PTHR43358">
    <property type="entry name" value="ALPHA/BETA-HYDROLASE"/>
    <property type="match status" value="1"/>
</dbReference>
<organism evidence="3 4">
    <name type="scientific">Candidatus Wallbacteria bacterium HGW-Wallbacteria-1</name>
    <dbReference type="NCBI Taxonomy" id="2013854"/>
    <lineage>
        <taxon>Bacteria</taxon>
        <taxon>Candidatus Walliibacteriota</taxon>
    </lineage>
</organism>
<dbReference type="InterPro" id="IPR052920">
    <property type="entry name" value="DNA-binding_regulatory"/>
</dbReference>
<sequence length="324" mass="35388">MFSFFKIIALLMGAAFAFLWVTGTSLLLFRPRAQTVSTPETKRIKYTDDKIKAPDGTTIKYWLLKGFLGSGDAAQAIAAGKDPNSGNSRREAWQDRPMVILLHGIGMERSRYLEEAQFILEEGYACVIPDMRCHGLSGGYITTLGAVERADTVALMKHLQKSYGIEKFILWGFSLGGTTSILAAADSNLVSAVIADSPFDTYSSVALTTARHWFGPVPAFIIDLCVSTAGVLGGFDPESVNCIKAAAKLGDRPTLLIVGEKDPRAPEWMADNIIRGAEGASSNEDESSETDISKWVVPEAQHVEAWSTDKDTYKEKILEILNRL</sequence>
<dbReference type="InterPro" id="IPR000073">
    <property type="entry name" value="AB_hydrolase_1"/>
</dbReference>
<dbReference type="AlphaFoldDB" id="A0A2N1PIL5"/>
<evidence type="ECO:0000313" key="4">
    <source>
        <dbReference type="Proteomes" id="UP000233256"/>
    </source>
</evidence>
<comment type="caution">
    <text evidence="3">The sequence shown here is derived from an EMBL/GenBank/DDBJ whole genome shotgun (WGS) entry which is preliminary data.</text>
</comment>
<keyword evidence="1" id="KW-0472">Membrane</keyword>
<evidence type="ECO:0000256" key="1">
    <source>
        <dbReference type="SAM" id="Phobius"/>
    </source>
</evidence>
<name>A0A2N1PIL5_9BACT</name>
<dbReference type="Proteomes" id="UP000233256">
    <property type="component" value="Unassembled WGS sequence"/>
</dbReference>
<evidence type="ECO:0000313" key="3">
    <source>
        <dbReference type="EMBL" id="PKK88160.1"/>
    </source>
</evidence>
<feature type="domain" description="AB hydrolase-1" evidence="2">
    <location>
        <begin position="97"/>
        <end position="214"/>
    </location>
</feature>
<keyword evidence="1" id="KW-1133">Transmembrane helix</keyword>
<dbReference type="InterPro" id="IPR029058">
    <property type="entry name" value="AB_hydrolase_fold"/>
</dbReference>
<dbReference type="EMBL" id="PGXC01000061">
    <property type="protein sequence ID" value="PKK88160.1"/>
    <property type="molecule type" value="Genomic_DNA"/>
</dbReference>
<accession>A0A2N1PIL5</accession>
<dbReference type="Gene3D" id="3.40.50.1820">
    <property type="entry name" value="alpha/beta hydrolase"/>
    <property type="match status" value="1"/>
</dbReference>
<proteinExistence type="predicted"/>